<gene>
    <name evidence="1" type="ORF">QFC21_004202</name>
</gene>
<comment type="caution">
    <text evidence="1">The sequence shown here is derived from an EMBL/GenBank/DDBJ whole genome shotgun (WGS) entry which is preliminary data.</text>
</comment>
<evidence type="ECO:0000313" key="1">
    <source>
        <dbReference type="EMBL" id="KAJ9099321.1"/>
    </source>
</evidence>
<accession>A0ACC2VJN2</accession>
<protein>
    <submittedName>
        <fullName evidence="1">Uncharacterized protein</fullName>
    </submittedName>
</protein>
<dbReference type="EMBL" id="JASBWT010000013">
    <property type="protein sequence ID" value="KAJ9099321.1"/>
    <property type="molecule type" value="Genomic_DNA"/>
</dbReference>
<name>A0ACC2VJN2_9TREE</name>
<evidence type="ECO:0000313" key="2">
    <source>
        <dbReference type="Proteomes" id="UP001227268"/>
    </source>
</evidence>
<dbReference type="Proteomes" id="UP001227268">
    <property type="component" value="Unassembled WGS sequence"/>
</dbReference>
<reference evidence="1" key="1">
    <citation type="submission" date="2023-04" db="EMBL/GenBank/DDBJ databases">
        <title>Draft Genome sequencing of Naganishia species isolated from polar environments using Oxford Nanopore Technology.</title>
        <authorList>
            <person name="Leo P."/>
            <person name="Venkateswaran K."/>
        </authorList>
    </citation>
    <scope>NUCLEOTIDE SEQUENCE</scope>
    <source>
        <strain evidence="1">MNA-CCFEE 5423</strain>
    </source>
</reference>
<keyword evidence="2" id="KW-1185">Reference proteome</keyword>
<sequence>MPQPPPPPPPLPSPLSPLQSLDLNRTDHRTSRRPSQPGLQWIKKGATKPSDIARGETFPWPYAPSAPPLSISSDKHFSAAASAMATAAVQNHTRPPTFINSRQHTGPVSSFSPSSCSSYGSYIGSHLYGNGKATPSPSGWQQNSRVMFERSVTTTEENDSSGSSRVAFSPGGGEYAGKRLTPAPAMQRELSSRSNDGFLFQPEDDIEQHPSTSHISTSNNITNENMPMYTPLEPRQKQQYTIVPPRPFSLFPLDHDTSHMSSRRGSKDKSTMAKATMTAGGLMLDSPWKSPGWKLREEKAGKGGRGRSGSVLGMSVVEPESSEIPGLSQRLSSFYISKRRLSTSPKASPPSIVRTTGSPNVKKSRQCIRASSAKSNAAKQLQVQVDGLPQLHHQPLNPQESFCSTSAAGYEAISPLSPTFGHASLPGQYHYRGLTPVTGMKGKFGGGGNAAPSSSGLPSRRYVAQPRALRLSVTGNNSAGKQVEVEGQMRELDRLPASSGVLASPFGTRVHPQQSSNFVSPRHTEQEEQMPIFWPERRGTMTQTQNQDSIEEDQLGEVDGMDVDVDVDEDADADVQSSAKRRIRQWAMDTMQRAALPATTSVPFLDDSMDGPSSTFPDKILLRTSTDESTQAPELPSHPSGETVNTITTTTTDSRGGILGIEASPTPLHGVKRELVAYPRSLTQQGQIGLGIFAKDEPRSGSPTSAIQGLKRGKRDLAVHVGGNDATRSSTPSPRINLFNFNKSHSSPTVPTLKSISSGSGIDDDERMRKASLTDSIASSGWPPVMSTRASMDEQEPHSRKSSCKLSFSSIKGLAKKPSPLPDYRPQFTPPPARPTLSPQLNGPDGPPSPFEASSESTNSRCNSFLRELQASTNRPPIARRTTAPARSSPKESNDLPPLPANSAANKVHIQSQLPPHLVGTPVHMFDSERPSPAAFMSTGLIKKGSGFNSKRAGSDDSIAPSAVNSSGSISNAFERAKACNMLANSPLHSAPDTPIKYNMANPLLSSQKQRLPPLKFANSTSTAPIKPTSLGICTNPSPESDDTESKDDHSSLPTGESNGTISGNSIRFPVGPTRGLRRKGSAMWARTNSGNWSNGSWSRQTSVMIDEDEPLTPTRNDDRAVVKLDFSTNTPSPPAPNARHYPFASSAKVPKIEIANSPTSPLKKGGFLSRLPKNRALARVSNPLLSAAYKLGEQQANMRAMAFGTPSADSKHKLKIARRVSTSSLGGTDSRFERDFVLLGPIGVGEFSTVWKVREKRNGTVWAAKRGKPYVGEKDRTRQLEEVAILSTLAAAPHANILQFQEAWEEKRQLHIRTALADCGDFATYLQSISDDGGLDEGRSWKVLHELLGGLRHIHSLGILHLDLKPANILIDQSGTLQISDFGLSIRLASLTSDGYPVVPAGDSLNVREGDREYLSPEMLEGVYGTFSDVFSLGATMLEVAFNIMLPSNGDAWQKLRNDDFSDLEEHCGPFSLDPQSDSLSPLATSITSSCTLASTHASRGRIGNVSFALFSIIRGMMNSDHTRRLSLRHVLDSAPIIRLRSPTSTTNTSAARFSVESPTRSSVDEWEEWSRQRARDNELSPDTTKVESHFIEFKDDAATALPEPVKPALVTEDPGFLDKLLA</sequence>
<organism evidence="1 2">
    <name type="scientific">Naganishia friedmannii</name>
    <dbReference type="NCBI Taxonomy" id="89922"/>
    <lineage>
        <taxon>Eukaryota</taxon>
        <taxon>Fungi</taxon>
        <taxon>Dikarya</taxon>
        <taxon>Basidiomycota</taxon>
        <taxon>Agaricomycotina</taxon>
        <taxon>Tremellomycetes</taxon>
        <taxon>Filobasidiales</taxon>
        <taxon>Filobasidiaceae</taxon>
        <taxon>Naganishia</taxon>
    </lineage>
</organism>
<proteinExistence type="predicted"/>